<accession>A0A1X4N6M2</accession>
<sequence>MEGIDLLWVVIATTLLFLMQAGFLCLETGMTRSKNNINVAIKNFCDFCVSALTFWFLGFGLMYGLSYQGWIGSDLFSLDFAKASPSLAVFFLFQVMLCATSVTILSGIVAERMKFGAYLFVAVIVSGFLYPIAGHWSWAGRLSEGSGWLAELGFVDFAGSTVVHSVGGWAGLAL</sequence>
<evidence type="ECO:0000313" key="10">
    <source>
        <dbReference type="EMBL" id="OSQ41748.1"/>
    </source>
</evidence>
<feature type="domain" description="Ammonium transporter AmtB-like" evidence="9">
    <location>
        <begin position="7"/>
        <end position="174"/>
    </location>
</feature>
<evidence type="ECO:0000313" key="11">
    <source>
        <dbReference type="Proteomes" id="UP000193926"/>
    </source>
</evidence>
<evidence type="ECO:0000256" key="5">
    <source>
        <dbReference type="ARBA" id="ARBA00022989"/>
    </source>
</evidence>
<dbReference type="InterPro" id="IPR029020">
    <property type="entry name" value="Ammonium/urea_transptr"/>
</dbReference>
<proteinExistence type="inferred from homology"/>
<dbReference type="InterPro" id="IPR024041">
    <property type="entry name" value="NH4_transpt_AmtB-like_dom"/>
</dbReference>
<dbReference type="Gene3D" id="1.10.3430.10">
    <property type="entry name" value="Ammonium transporter AmtB like domains"/>
    <property type="match status" value="1"/>
</dbReference>
<dbReference type="AlphaFoldDB" id="A0A1X4N6M2"/>
<comment type="similarity">
    <text evidence="2">Belongs to the ammonia transporter channel (TC 1.A.11.2) family.</text>
</comment>
<evidence type="ECO:0000256" key="1">
    <source>
        <dbReference type="ARBA" id="ARBA00004141"/>
    </source>
</evidence>
<dbReference type="Proteomes" id="UP000193926">
    <property type="component" value="Unassembled WGS sequence"/>
</dbReference>
<protein>
    <recommendedName>
        <fullName evidence="9">Ammonium transporter AmtB-like domain-containing protein</fullName>
    </recommendedName>
</protein>
<dbReference type="RefSeq" id="WP_143746346.1">
    <property type="nucleotide sequence ID" value="NZ_JFKC01000072.1"/>
</dbReference>
<comment type="caution">
    <text evidence="10">The sequence shown here is derived from an EMBL/GenBank/DDBJ whole genome shotgun (WGS) entry which is preliminary data.</text>
</comment>
<evidence type="ECO:0000256" key="4">
    <source>
        <dbReference type="ARBA" id="ARBA00022692"/>
    </source>
</evidence>
<evidence type="ECO:0000256" key="3">
    <source>
        <dbReference type="ARBA" id="ARBA00022448"/>
    </source>
</evidence>
<feature type="transmembrane region" description="Helical" evidence="8">
    <location>
        <begin position="47"/>
        <end position="67"/>
    </location>
</feature>
<dbReference type="STRING" id="1123756.MGEO_20960"/>
<keyword evidence="7" id="KW-0924">Ammonia transport</keyword>
<evidence type="ECO:0000256" key="2">
    <source>
        <dbReference type="ARBA" id="ARBA00005887"/>
    </source>
</evidence>
<reference evidence="10 11" key="1">
    <citation type="submission" date="2014-03" db="EMBL/GenBank/DDBJ databases">
        <title>The draft genome sequence of Marivita geojedonensis KCTC 23882.</title>
        <authorList>
            <person name="Lai Q."/>
            <person name="Shao Z."/>
        </authorList>
    </citation>
    <scope>NUCLEOTIDE SEQUENCE [LARGE SCALE GENOMIC DNA]</scope>
    <source>
        <strain evidence="10 11">DPG-138</strain>
    </source>
</reference>
<evidence type="ECO:0000256" key="7">
    <source>
        <dbReference type="ARBA" id="ARBA00023177"/>
    </source>
</evidence>
<evidence type="ECO:0000259" key="9">
    <source>
        <dbReference type="Pfam" id="PF00909"/>
    </source>
</evidence>
<feature type="transmembrane region" description="Helical" evidence="8">
    <location>
        <begin position="117"/>
        <end position="138"/>
    </location>
</feature>
<name>A0A1X4N6M2_9RHOB</name>
<feature type="transmembrane region" description="Helical" evidence="8">
    <location>
        <begin position="87"/>
        <end position="110"/>
    </location>
</feature>
<organism evidence="10 11">
    <name type="scientific">Marivita geojedonensis</name>
    <dbReference type="NCBI Taxonomy" id="1123756"/>
    <lineage>
        <taxon>Bacteria</taxon>
        <taxon>Pseudomonadati</taxon>
        <taxon>Pseudomonadota</taxon>
        <taxon>Alphaproteobacteria</taxon>
        <taxon>Rhodobacterales</taxon>
        <taxon>Roseobacteraceae</taxon>
        <taxon>Marivita</taxon>
    </lineage>
</organism>
<dbReference type="GO" id="GO:0016020">
    <property type="term" value="C:membrane"/>
    <property type="evidence" value="ECO:0007669"/>
    <property type="project" value="UniProtKB-SubCell"/>
</dbReference>
<evidence type="ECO:0000256" key="6">
    <source>
        <dbReference type="ARBA" id="ARBA00023136"/>
    </source>
</evidence>
<dbReference type="EMBL" id="JFKC01000072">
    <property type="protein sequence ID" value="OSQ41748.1"/>
    <property type="molecule type" value="Genomic_DNA"/>
</dbReference>
<gene>
    <name evidence="10" type="ORF">MGEO_20960</name>
</gene>
<dbReference type="SUPFAM" id="SSF111352">
    <property type="entry name" value="Ammonium transporter"/>
    <property type="match status" value="1"/>
</dbReference>
<dbReference type="GO" id="GO:0008519">
    <property type="term" value="F:ammonium channel activity"/>
    <property type="evidence" value="ECO:0007669"/>
    <property type="project" value="InterPro"/>
</dbReference>
<dbReference type="PANTHER" id="PTHR11730:SF6">
    <property type="entry name" value="AMMONIUM TRANSPORTER"/>
    <property type="match status" value="1"/>
</dbReference>
<feature type="transmembrane region" description="Helical" evidence="8">
    <location>
        <begin position="6"/>
        <end position="26"/>
    </location>
</feature>
<keyword evidence="3" id="KW-0813">Transport</keyword>
<keyword evidence="6 8" id="KW-0472">Membrane</keyword>
<keyword evidence="5 8" id="KW-1133">Transmembrane helix</keyword>
<keyword evidence="4 8" id="KW-0812">Transmembrane</keyword>
<dbReference type="GO" id="GO:0097272">
    <property type="term" value="P:ammonium homeostasis"/>
    <property type="evidence" value="ECO:0007669"/>
    <property type="project" value="TreeGrafter"/>
</dbReference>
<evidence type="ECO:0000256" key="8">
    <source>
        <dbReference type="SAM" id="Phobius"/>
    </source>
</evidence>
<keyword evidence="11" id="KW-1185">Reference proteome</keyword>
<feature type="non-terminal residue" evidence="10">
    <location>
        <position position="174"/>
    </location>
</feature>
<comment type="subcellular location">
    <subcellularLocation>
        <location evidence="1">Membrane</location>
        <topology evidence="1">Multi-pass membrane protein</topology>
    </subcellularLocation>
</comment>
<dbReference type="PANTHER" id="PTHR11730">
    <property type="entry name" value="AMMONIUM TRANSPORTER"/>
    <property type="match status" value="1"/>
</dbReference>
<dbReference type="Pfam" id="PF00909">
    <property type="entry name" value="Ammonium_transp"/>
    <property type="match status" value="1"/>
</dbReference>